<dbReference type="EMBL" id="JAFNEN010000019">
    <property type="protein sequence ID" value="KAG8200155.1"/>
    <property type="molecule type" value="Genomic_DNA"/>
</dbReference>
<name>A0AAV6VUD7_9ARAC</name>
<sequence>MLPPNLSRVLFLPLEGLPGRCRLLHRSTLSNRRPYSRQPHSPIGRYCFFFFPTDSTSGAPVVPTFPRGSQIPKIPPLGRNFAVMETLRW</sequence>
<gene>
    <name evidence="1" type="ORF">JTE90_018937</name>
</gene>
<proteinExistence type="predicted"/>
<evidence type="ECO:0000313" key="1">
    <source>
        <dbReference type="EMBL" id="KAG8200155.1"/>
    </source>
</evidence>
<dbReference type="AlphaFoldDB" id="A0AAV6VUD7"/>
<comment type="caution">
    <text evidence="1">The sequence shown here is derived from an EMBL/GenBank/DDBJ whole genome shotgun (WGS) entry which is preliminary data.</text>
</comment>
<evidence type="ECO:0000313" key="2">
    <source>
        <dbReference type="Proteomes" id="UP000827092"/>
    </source>
</evidence>
<keyword evidence="2" id="KW-1185">Reference proteome</keyword>
<reference evidence="1 2" key="1">
    <citation type="journal article" date="2022" name="Nat. Ecol. Evol.">
        <title>A masculinizing supergene underlies an exaggerated male reproductive morph in a spider.</title>
        <authorList>
            <person name="Hendrickx F."/>
            <person name="De Corte Z."/>
            <person name="Sonet G."/>
            <person name="Van Belleghem S.M."/>
            <person name="Kostlbacher S."/>
            <person name="Vangestel C."/>
        </authorList>
    </citation>
    <scope>NUCLEOTIDE SEQUENCE [LARGE SCALE GENOMIC DNA]</scope>
    <source>
        <strain evidence="1">W744_W776</strain>
    </source>
</reference>
<accession>A0AAV6VUD7</accession>
<organism evidence="1 2">
    <name type="scientific">Oedothorax gibbosus</name>
    <dbReference type="NCBI Taxonomy" id="931172"/>
    <lineage>
        <taxon>Eukaryota</taxon>
        <taxon>Metazoa</taxon>
        <taxon>Ecdysozoa</taxon>
        <taxon>Arthropoda</taxon>
        <taxon>Chelicerata</taxon>
        <taxon>Arachnida</taxon>
        <taxon>Araneae</taxon>
        <taxon>Araneomorphae</taxon>
        <taxon>Entelegynae</taxon>
        <taxon>Araneoidea</taxon>
        <taxon>Linyphiidae</taxon>
        <taxon>Erigoninae</taxon>
        <taxon>Oedothorax</taxon>
    </lineage>
</organism>
<protein>
    <submittedName>
        <fullName evidence="1">Uncharacterized protein</fullName>
    </submittedName>
</protein>
<dbReference type="Proteomes" id="UP000827092">
    <property type="component" value="Unassembled WGS sequence"/>
</dbReference>